<keyword evidence="3" id="KW-0963">Cytoplasm</keyword>
<evidence type="ECO:0000256" key="6">
    <source>
        <dbReference type="ARBA" id="ARBA00023186"/>
    </source>
</evidence>
<proteinExistence type="predicted"/>
<keyword evidence="6" id="KW-0143">Chaperone</keyword>
<dbReference type="InterPro" id="IPR036163">
    <property type="entry name" value="HMA_dom_sf"/>
</dbReference>
<keyword evidence="9" id="KW-1185">Reference proteome</keyword>
<reference evidence="8 9" key="1">
    <citation type="journal article" date="2005" name="Int. J. Syst. Evol. Microbiol.">
        <title>Bacillus litoralis sp. nov., isolated from a tidal flat of the Yellow Sea in Korea.</title>
        <authorList>
            <person name="Yoon J.H."/>
            <person name="Oh T.K."/>
        </authorList>
    </citation>
    <scope>NUCLEOTIDE SEQUENCE [LARGE SCALE GENOMIC DNA]</scope>
    <source>
        <strain evidence="8 9">SW-211</strain>
    </source>
</reference>
<dbReference type="PANTHER" id="PTHR46594">
    <property type="entry name" value="P-TYPE CATION-TRANSPORTING ATPASE"/>
    <property type="match status" value="1"/>
</dbReference>
<dbReference type="PROSITE" id="PS01047">
    <property type="entry name" value="HMA_1"/>
    <property type="match status" value="1"/>
</dbReference>
<dbReference type="PROSITE" id="PS50846">
    <property type="entry name" value="HMA_2"/>
    <property type="match status" value="1"/>
</dbReference>
<accession>A0A5C6VYM6</accession>
<dbReference type="OrthoDB" id="9813965at2"/>
<feature type="domain" description="HMA" evidence="7">
    <location>
        <begin position="1"/>
        <end position="67"/>
    </location>
</feature>
<dbReference type="Proteomes" id="UP000321363">
    <property type="component" value="Unassembled WGS sequence"/>
</dbReference>
<evidence type="ECO:0000259" key="7">
    <source>
        <dbReference type="PROSITE" id="PS50846"/>
    </source>
</evidence>
<comment type="caution">
    <text evidence="8">The sequence shown here is derived from an EMBL/GenBank/DDBJ whole genome shotgun (WGS) entry which is preliminary data.</text>
</comment>
<name>A0A5C6VYM6_9BACI</name>
<evidence type="ECO:0000313" key="9">
    <source>
        <dbReference type="Proteomes" id="UP000321363"/>
    </source>
</evidence>
<dbReference type="Gene3D" id="3.30.70.100">
    <property type="match status" value="1"/>
</dbReference>
<dbReference type="GO" id="GO:0005737">
    <property type="term" value="C:cytoplasm"/>
    <property type="evidence" value="ECO:0007669"/>
    <property type="project" value="UniProtKB-SubCell"/>
</dbReference>
<evidence type="ECO:0000256" key="4">
    <source>
        <dbReference type="ARBA" id="ARBA00022723"/>
    </source>
</evidence>
<dbReference type="FunFam" id="3.30.70.100:FF:000001">
    <property type="entry name" value="ATPase copper transporting beta"/>
    <property type="match status" value="1"/>
</dbReference>
<dbReference type="InterPro" id="IPR049740">
    <property type="entry name" value="CopZ"/>
</dbReference>
<dbReference type="PANTHER" id="PTHR46594:SF4">
    <property type="entry name" value="P-TYPE CATION-TRANSPORTING ATPASE"/>
    <property type="match status" value="1"/>
</dbReference>
<dbReference type="PRINTS" id="PR00942">
    <property type="entry name" value="CUATPASEI"/>
</dbReference>
<dbReference type="InterPro" id="IPR006122">
    <property type="entry name" value="HMA_Cu_ion-bd"/>
</dbReference>
<sequence>MKKIFNVNGMSCGHCVKSIKDSVGKLTGVINVEVILSEGKVNVEYDNNTVSSVEIMDVIEEQGYDVK</sequence>
<protein>
    <recommendedName>
        <fullName evidence="2">Copper chaperone CopZ</fullName>
    </recommendedName>
</protein>
<dbReference type="SUPFAM" id="SSF55008">
    <property type="entry name" value="HMA, heavy metal-associated domain"/>
    <property type="match status" value="1"/>
</dbReference>
<dbReference type="NCBIfam" id="TIGR00003">
    <property type="entry name" value="copper ion binding protein"/>
    <property type="match status" value="1"/>
</dbReference>
<dbReference type="NCBIfam" id="NF033795">
    <property type="entry name" value="chaper_CopZ_Bs"/>
    <property type="match status" value="1"/>
</dbReference>
<dbReference type="InterPro" id="IPR017969">
    <property type="entry name" value="Heavy-metal-associated_CS"/>
</dbReference>
<evidence type="ECO:0000256" key="2">
    <source>
        <dbReference type="ARBA" id="ARBA00015313"/>
    </source>
</evidence>
<dbReference type="CDD" id="cd00371">
    <property type="entry name" value="HMA"/>
    <property type="match status" value="1"/>
</dbReference>
<evidence type="ECO:0000313" key="8">
    <source>
        <dbReference type="EMBL" id="TXC90455.1"/>
    </source>
</evidence>
<dbReference type="AlphaFoldDB" id="A0A5C6VYM6"/>
<evidence type="ECO:0000256" key="3">
    <source>
        <dbReference type="ARBA" id="ARBA00022490"/>
    </source>
</evidence>
<dbReference type="RefSeq" id="WP_146948518.1">
    <property type="nucleotide sequence ID" value="NZ_VOQF01000006.1"/>
</dbReference>
<organism evidence="8 9">
    <name type="scientific">Metabacillus litoralis</name>
    <dbReference type="NCBI Taxonomy" id="152268"/>
    <lineage>
        <taxon>Bacteria</taxon>
        <taxon>Bacillati</taxon>
        <taxon>Bacillota</taxon>
        <taxon>Bacilli</taxon>
        <taxon>Bacillales</taxon>
        <taxon>Bacillaceae</taxon>
        <taxon>Metabacillus</taxon>
    </lineage>
</organism>
<keyword evidence="5" id="KW-0186">Copper</keyword>
<keyword evidence="4" id="KW-0479">Metal-binding</keyword>
<dbReference type="EMBL" id="VOQF01000006">
    <property type="protein sequence ID" value="TXC90455.1"/>
    <property type="molecule type" value="Genomic_DNA"/>
</dbReference>
<comment type="subcellular location">
    <subcellularLocation>
        <location evidence="1">Cytoplasm</location>
    </subcellularLocation>
</comment>
<dbReference type="InterPro" id="IPR006121">
    <property type="entry name" value="HMA_dom"/>
</dbReference>
<gene>
    <name evidence="8" type="primary">copZ</name>
    <name evidence="8" type="ORF">FS935_10980</name>
</gene>
<dbReference type="Pfam" id="PF00403">
    <property type="entry name" value="HMA"/>
    <property type="match status" value="1"/>
</dbReference>
<evidence type="ECO:0000256" key="1">
    <source>
        <dbReference type="ARBA" id="ARBA00004496"/>
    </source>
</evidence>
<evidence type="ECO:0000256" key="5">
    <source>
        <dbReference type="ARBA" id="ARBA00023008"/>
    </source>
</evidence>
<dbReference type="GO" id="GO:0005507">
    <property type="term" value="F:copper ion binding"/>
    <property type="evidence" value="ECO:0007669"/>
    <property type="project" value="InterPro"/>
</dbReference>